<protein>
    <submittedName>
        <fullName evidence="2">NUDIX domain-containing protein</fullName>
    </submittedName>
</protein>
<name>A0A1G9L4Q9_9BACT</name>
<proteinExistence type="predicted"/>
<evidence type="ECO:0000313" key="2">
    <source>
        <dbReference type="EMBL" id="SDL56901.1"/>
    </source>
</evidence>
<dbReference type="PANTHER" id="PTHR10885:SF0">
    <property type="entry name" value="ISOPENTENYL-DIPHOSPHATE DELTA-ISOMERASE"/>
    <property type="match status" value="1"/>
</dbReference>
<evidence type="ECO:0000259" key="1">
    <source>
        <dbReference type="PROSITE" id="PS51462"/>
    </source>
</evidence>
<accession>A0A1G9L4Q9</accession>
<dbReference type="Gene3D" id="3.90.79.10">
    <property type="entry name" value="Nucleoside Triphosphate Pyrophosphohydrolase"/>
    <property type="match status" value="1"/>
</dbReference>
<dbReference type="SUPFAM" id="SSF55811">
    <property type="entry name" value="Nudix"/>
    <property type="match status" value="1"/>
</dbReference>
<gene>
    <name evidence="2" type="ORF">SAMN04488090_1261</name>
</gene>
<feature type="domain" description="Nudix hydrolase" evidence="1">
    <location>
        <begin position="28"/>
        <end position="168"/>
    </location>
</feature>
<dbReference type="InterPro" id="IPR000086">
    <property type="entry name" value="NUDIX_hydrolase_dom"/>
</dbReference>
<dbReference type="InterPro" id="IPR015797">
    <property type="entry name" value="NUDIX_hydrolase-like_dom_sf"/>
</dbReference>
<reference evidence="2 3" key="1">
    <citation type="submission" date="2016-10" db="EMBL/GenBank/DDBJ databases">
        <authorList>
            <person name="de Groot N.N."/>
        </authorList>
    </citation>
    <scope>NUCLEOTIDE SEQUENCE [LARGE SCALE GENOMIC DNA]</scope>
    <source>
        <strain evidence="2 3">DSM 21668</strain>
    </source>
</reference>
<organism evidence="2 3">
    <name type="scientific">Siphonobacter aquaeclarae</name>
    <dbReference type="NCBI Taxonomy" id="563176"/>
    <lineage>
        <taxon>Bacteria</taxon>
        <taxon>Pseudomonadati</taxon>
        <taxon>Bacteroidota</taxon>
        <taxon>Cytophagia</taxon>
        <taxon>Cytophagales</taxon>
        <taxon>Cytophagaceae</taxon>
        <taxon>Siphonobacter</taxon>
    </lineage>
</organism>
<dbReference type="RefSeq" id="WP_093199188.1">
    <property type="nucleotide sequence ID" value="NZ_FNGS01000002.1"/>
</dbReference>
<evidence type="ECO:0000313" key="3">
    <source>
        <dbReference type="Proteomes" id="UP000198901"/>
    </source>
</evidence>
<dbReference type="PROSITE" id="PS51462">
    <property type="entry name" value="NUDIX"/>
    <property type="match status" value="1"/>
</dbReference>
<dbReference type="AlphaFoldDB" id="A0A1G9L4Q9"/>
<dbReference type="EMBL" id="FNGS01000002">
    <property type="protein sequence ID" value="SDL56901.1"/>
    <property type="molecule type" value="Genomic_DNA"/>
</dbReference>
<keyword evidence="3" id="KW-1185">Reference proteome</keyword>
<sequence>MEYFELFDERNLPRWQQKPRPEVHRDGDWHRSSCVWVLNEKRELLVNHRHPDKDVFADLWDVSIAGHLSPGENFRESALREVQEELGYRPLSSELVFIDVWRMDGFDIQTRLYDREFAGVFCWKTDLPLSAFIPQEDEISELRYLPLEQVRKELQHPGTGLAYIPMETVFLDILERIAAME</sequence>
<dbReference type="Proteomes" id="UP000198901">
    <property type="component" value="Unassembled WGS sequence"/>
</dbReference>
<dbReference type="OrthoDB" id="9786032at2"/>
<dbReference type="STRING" id="563176.SAMN04488090_1261"/>
<dbReference type="GO" id="GO:0003824">
    <property type="term" value="F:catalytic activity"/>
    <property type="evidence" value="ECO:0007669"/>
    <property type="project" value="UniProtKB-ARBA"/>
</dbReference>
<dbReference type="PANTHER" id="PTHR10885">
    <property type="entry name" value="ISOPENTENYL-DIPHOSPHATE DELTA-ISOMERASE"/>
    <property type="match status" value="1"/>
</dbReference>
<dbReference type="CDD" id="cd04692">
    <property type="entry name" value="NUDIX_Hydrolase"/>
    <property type="match status" value="1"/>
</dbReference>
<dbReference type="Pfam" id="PF00293">
    <property type="entry name" value="NUDIX"/>
    <property type="match status" value="1"/>
</dbReference>